<evidence type="ECO:0000256" key="1">
    <source>
        <dbReference type="SAM" id="Coils"/>
    </source>
</evidence>
<reference evidence="5" key="1">
    <citation type="submission" date="2011-07" db="EMBL/GenBank/DDBJ databases">
        <title>Divergent evolution of antigenic variation in African trypanosomes.</title>
        <authorList>
            <person name="Jackson A.P."/>
            <person name="Berry A."/>
            <person name="Allison H.C."/>
            <person name="Burton P."/>
            <person name="Anderson J."/>
            <person name="Aslett M."/>
            <person name="Brown R."/>
            <person name="Corton N."/>
            <person name="Harris D."/>
            <person name="Hauser H."/>
            <person name="Gamble J."/>
            <person name="Gilderthorp R."/>
            <person name="McQuillan J."/>
            <person name="Quail M.A."/>
            <person name="Sanders M."/>
            <person name="Van Tonder A."/>
            <person name="Ginger M.L."/>
            <person name="Donelson J.E."/>
            <person name="Field M.C."/>
            <person name="Barry J.D."/>
            <person name="Berriman M."/>
            <person name="Hertz-Fowler C."/>
        </authorList>
    </citation>
    <scope>NUCLEOTIDE SEQUENCE [LARGE SCALE GENOMIC DNA]</scope>
    <source>
        <strain evidence="5">IL3000</strain>
    </source>
</reference>
<proteinExistence type="predicted"/>
<reference evidence="4 5" key="2">
    <citation type="journal article" date="2012" name="Proc. Natl. Acad. Sci. U.S.A.">
        <title>Antigenic diversity is generated by distinct evolutionary mechanisms in African trypanosome species.</title>
        <authorList>
            <person name="Jackson A.P."/>
            <person name="Berry A."/>
            <person name="Aslett M."/>
            <person name="Allison H.C."/>
            <person name="Burton P."/>
            <person name="Vavrova-Anderson J."/>
            <person name="Brown R."/>
            <person name="Browne H."/>
            <person name="Corton N."/>
            <person name="Hauser H."/>
            <person name="Gamble J."/>
            <person name="Gilderthorp R."/>
            <person name="Marcello L."/>
            <person name="McQuillan J."/>
            <person name="Otto T.D."/>
            <person name="Quail M.A."/>
            <person name="Sanders M.J."/>
            <person name="van Tonder A."/>
            <person name="Ginger M.L."/>
            <person name="Field M.C."/>
            <person name="Barry J.D."/>
            <person name="Hertz-Fowler C."/>
            <person name="Berriman M."/>
        </authorList>
    </citation>
    <scope>NUCLEOTIDE SEQUENCE [LARGE SCALE GENOMIC DNA]</scope>
    <source>
        <strain evidence="4 5">IL3000</strain>
    </source>
</reference>
<keyword evidence="3" id="KW-0812">Transmembrane</keyword>
<keyword evidence="5" id="KW-1185">Reference proteome</keyword>
<sequence>MKRIHQFSYRKLIRLAGRRDLSSMPPLQAEAMEPMTVRSSGYGPSKHLLRGVDGTRRVVVETSLSPADVEVQRRVLSLANPRVSVQTGLGVDGPSPDPGTDSIQHGEPRLDSAIDGIPSDQLAAMATIILDEVKEQLQLNLHAVDAAQDGRSAAVVNAVTECLRTEVERIICATHTQEASIAQMLKDNANLICERIAGVICAGQAEALAVKDGDHVPRLLQEVLATLSKLECSLKSALNKSFSDSNNESADASELREHIVSAIEQASRLQQDRLLTALSDTLPDQAAVQMSERREEGKGMANIEKIIKDAMARIIEDTQREVQSILQDLRSKVADAGTSRETATGPATTYTRSDNEAAFERTLALYGEHLDELRESSSTTTNLRELTMDIHSMQQTSASDVAEIKNMLKKLKRELISSLQSPDAPNTEVASTQDLGHGAVDYVGIYSDKLDALADRVISTIGDQLKERHSDVKELSDRLLQLESAVKESHRSPLQAVSLPELDDDRMIAMAQGISESILSSLPSLPTVSKTEERQQTLIESQAEALKTLSAPSFTSAELAEAVSAALAPRLNDLAAAIQAKSAPTRDEGRLAHDREDGSKDIGDVQLLNATQMICDGVRDAVKECLSTFQLPATTAPAPATSQVAETAVVDTSALEQVMVGKVEDLKQCVLQAVQETSGPQEIDLSPFRLYLDSVLNGMQESLSKQQQITQNKVNDVVEAITMRLEESQKQLELKLRQQNLEHVEKLLLVQKGSNVAPEESEGGRRQRDAQEAQEINEKISGQSALISIAIEKASVELRQQLMVDIRSLLTNEMTSAFAPLDNFVEEIREAARSSRTALEVKLQSVEASLKSVLVTGEQQSERVQAALDNVIASVKENSNIEKVAAVPEAIKSINKLLADVAQQSTDVGSRIRADIEASAGRVEALHARASDEMLRGFDLLKSELREGRQLLDRLASSSEQNTDTSGSVMVTVEGMRTKLEDVGQSIERLRTVIRDAQERDAKQIREQRLAMDEARDSQSIAQIERWHREMSELVVSRFENVSQETRDILTQLKQQQLEQGKLSSQGTLSLSGVEVLQAMESRLIERIQALQGMLDELTKVNIDVAPVSTGGSHAPETAGVPADHLKEIDELMTLLKSSRGSHVKQIYERLCVLRSSLSVVSLKASDGQTVKELLGTLKEGQAKLQEEMKGTGEELVRRIDTTTQKAIERFVGQIEATVVRAAGADLEKIRKALKEDTGVIDKRHQQSTSLLCERLDGIGKTFAERSAELKGQLGALNNELRSAVEKLLKKDVTEPLRASIGDANTAQLSIIKQRFDEQKQWDQKANDSLLLRLGSVSDAVNKLHSASSEVRAAVNYSSAGVIEEIRRSQKEILSRFEQKLSVAMEQQQRRLQGSLTARVKVVNPSSSSDGATANAPILVASVGGEPKAPVSPRSLMLQVLVVISSVAFTAYILFVAFLIAFVPVPLPDGLLTESGPGLAGGNTAETVRRKRLPTRVVDWVSV</sequence>
<dbReference type="OMA" id="CATHTQE"/>
<organism evidence="4 5">
    <name type="scientific">Trypanosoma congolense (strain IL3000)</name>
    <dbReference type="NCBI Taxonomy" id="1068625"/>
    <lineage>
        <taxon>Eukaryota</taxon>
        <taxon>Discoba</taxon>
        <taxon>Euglenozoa</taxon>
        <taxon>Kinetoplastea</taxon>
        <taxon>Metakinetoplastina</taxon>
        <taxon>Trypanosomatida</taxon>
        <taxon>Trypanosomatidae</taxon>
        <taxon>Trypanosoma</taxon>
        <taxon>Nannomonas</taxon>
    </lineage>
</organism>
<dbReference type="VEuPathDB" id="TriTrypDB:TcIL3000_0_05550"/>
<dbReference type="Proteomes" id="UP000000702">
    <property type="component" value="Unassembled WGS sequence"/>
</dbReference>
<evidence type="ECO:0000256" key="3">
    <source>
        <dbReference type="SAM" id="Phobius"/>
    </source>
</evidence>
<accession>F9WBQ1</accession>
<feature type="region of interest" description="Disordered" evidence="2">
    <location>
        <begin position="86"/>
        <end position="106"/>
    </location>
</feature>
<keyword evidence="1" id="KW-0175">Coiled coil</keyword>
<comment type="caution">
    <text evidence="4">The sequence shown here is derived from an EMBL/GenBank/DDBJ whole genome shotgun (WGS) entry which is preliminary data.</text>
</comment>
<gene>
    <name evidence="4" type="ORF">TCIL3000_0_05550</name>
</gene>
<keyword evidence="3" id="KW-1133">Transmembrane helix</keyword>
<evidence type="ECO:0000313" key="4">
    <source>
        <dbReference type="EMBL" id="CCD14684.1"/>
    </source>
</evidence>
<evidence type="ECO:0000313" key="5">
    <source>
        <dbReference type="Proteomes" id="UP000000702"/>
    </source>
</evidence>
<evidence type="ECO:0000256" key="2">
    <source>
        <dbReference type="SAM" id="MobiDB-lite"/>
    </source>
</evidence>
<dbReference type="EMBL" id="CAEQ01001610">
    <property type="protein sequence ID" value="CCD14684.1"/>
    <property type="molecule type" value="Genomic_DNA"/>
</dbReference>
<feature type="coiled-coil region" evidence="1">
    <location>
        <begin position="220"/>
        <end position="272"/>
    </location>
</feature>
<name>F9WBQ1_TRYCI</name>
<keyword evidence="3" id="KW-0472">Membrane</keyword>
<feature type="transmembrane region" description="Helical" evidence="3">
    <location>
        <begin position="1436"/>
        <end position="1463"/>
    </location>
</feature>
<protein>
    <submittedName>
        <fullName evidence="4">WGS project CAEQ00000000 data, annotated contig 213</fullName>
    </submittedName>
</protein>